<dbReference type="InParanoid" id="A0A2H3EIT0"/>
<organism evidence="1 2">
    <name type="scientific">Armillaria gallica</name>
    <name type="common">Bulbous honey fungus</name>
    <name type="synonym">Armillaria bulbosa</name>
    <dbReference type="NCBI Taxonomy" id="47427"/>
    <lineage>
        <taxon>Eukaryota</taxon>
        <taxon>Fungi</taxon>
        <taxon>Dikarya</taxon>
        <taxon>Basidiomycota</taxon>
        <taxon>Agaricomycotina</taxon>
        <taxon>Agaricomycetes</taxon>
        <taxon>Agaricomycetidae</taxon>
        <taxon>Agaricales</taxon>
        <taxon>Marasmiineae</taxon>
        <taxon>Physalacriaceae</taxon>
        <taxon>Armillaria</taxon>
    </lineage>
</organism>
<evidence type="ECO:0000313" key="2">
    <source>
        <dbReference type="Proteomes" id="UP000217790"/>
    </source>
</evidence>
<dbReference type="OMA" id="GENACEW"/>
<reference evidence="2" key="1">
    <citation type="journal article" date="2017" name="Nat. Ecol. Evol.">
        <title>Genome expansion and lineage-specific genetic innovations in the forest pathogenic fungi Armillaria.</title>
        <authorList>
            <person name="Sipos G."/>
            <person name="Prasanna A.N."/>
            <person name="Walter M.C."/>
            <person name="O'Connor E."/>
            <person name="Balint B."/>
            <person name="Krizsan K."/>
            <person name="Kiss B."/>
            <person name="Hess J."/>
            <person name="Varga T."/>
            <person name="Slot J."/>
            <person name="Riley R."/>
            <person name="Boka B."/>
            <person name="Rigling D."/>
            <person name="Barry K."/>
            <person name="Lee J."/>
            <person name="Mihaltcheva S."/>
            <person name="LaButti K."/>
            <person name="Lipzen A."/>
            <person name="Waldron R."/>
            <person name="Moloney N.M."/>
            <person name="Sperisen C."/>
            <person name="Kredics L."/>
            <person name="Vagvoelgyi C."/>
            <person name="Patrignani A."/>
            <person name="Fitzpatrick D."/>
            <person name="Nagy I."/>
            <person name="Doyle S."/>
            <person name="Anderson J.B."/>
            <person name="Grigoriev I.V."/>
            <person name="Gueldener U."/>
            <person name="Muensterkoetter M."/>
            <person name="Nagy L.G."/>
        </authorList>
    </citation>
    <scope>NUCLEOTIDE SEQUENCE [LARGE SCALE GENOMIC DNA]</scope>
    <source>
        <strain evidence="2">Ar21-2</strain>
    </source>
</reference>
<keyword evidence="2" id="KW-1185">Reference proteome</keyword>
<dbReference type="Proteomes" id="UP000217790">
    <property type="component" value="Unassembled WGS sequence"/>
</dbReference>
<dbReference type="OrthoDB" id="5418601at2759"/>
<accession>A0A2H3EIT0</accession>
<evidence type="ECO:0008006" key="3">
    <source>
        <dbReference type="Google" id="ProtNLM"/>
    </source>
</evidence>
<protein>
    <recommendedName>
        <fullName evidence="3">Heterokaryon incompatibility domain-containing protein</fullName>
    </recommendedName>
</protein>
<name>A0A2H3EIT0_ARMGA</name>
<dbReference type="EMBL" id="KZ293647">
    <property type="protein sequence ID" value="PBK99126.1"/>
    <property type="molecule type" value="Genomic_DNA"/>
</dbReference>
<evidence type="ECO:0000313" key="1">
    <source>
        <dbReference type="EMBL" id="PBK99126.1"/>
    </source>
</evidence>
<proteinExistence type="predicted"/>
<dbReference type="AlphaFoldDB" id="A0A2H3EIT0"/>
<gene>
    <name evidence="1" type="ORF">ARMGADRAFT_1007736</name>
</gene>
<sequence length="483" mass="55550">MSDLYHEPWPPKEISLREITISAFTETGQPESSIIVPLQRAYTGRKPVISSRLADTPCTTFGIQGLLDQLNITLGTPHTLDTPSLSSLLEDCITNDYNFGMAYGLLRRIWYTHDWSTIRTEVCKWGKEDREKRQKALVNNQIINPDLPPRRVWDLYSNRVVPVWIMNINPDVESRQCPDPISHTWVDEKDRVDMWLPINRYEWPVPIPKDASLDLVRIEMLNLGLEYAWLDVLCLRQAGGLEEDVRMKEWRLDVPTIGTVYQWPAKVMTYLSGLGRPLTLKDGDLDSGRCWFRRTWTLQEVGETSVIVGNTPDGPLHTEHKDGKYETELLTRFHKHLQSMEDMLYRVLGALEEMQKRVSTNPVDKIAGLAFVMASKTIPAYYESQSLEEAWTALVNLMDCWLREELLFLGPEPGNAGTKWRPSWDQVMMRPLPTYDHDPGVFVDWDEGRDEDSCDVYCIERGLVQGLAVVEGPRDRLVIDTES</sequence>